<dbReference type="RefSeq" id="XP_008813829.1">
    <property type="nucleotide sequence ID" value="XM_008815607.1"/>
</dbReference>
<reference evidence="3" key="2">
    <citation type="submission" date="2025-08" db="UniProtKB">
        <authorList>
            <consortium name="RefSeq"/>
        </authorList>
    </citation>
    <scope>IDENTIFICATION</scope>
    <source>
        <tissue evidence="3">Young leaves</tissue>
    </source>
</reference>
<evidence type="ECO:0000313" key="3">
    <source>
        <dbReference type="RefSeq" id="XP_008813829.1"/>
    </source>
</evidence>
<evidence type="ECO:0000313" key="2">
    <source>
        <dbReference type="Proteomes" id="UP000228380"/>
    </source>
</evidence>
<keyword evidence="2" id="KW-1185">Reference proteome</keyword>
<protein>
    <submittedName>
        <fullName evidence="3">Uncharacterized protein LOC103724375</fullName>
    </submittedName>
</protein>
<dbReference type="KEGG" id="pda:103724375"/>
<name>A0A8B7D5W2_PHODC</name>
<proteinExistence type="predicted"/>
<dbReference type="AlphaFoldDB" id="A0A8B7D5W2"/>
<dbReference type="Proteomes" id="UP000228380">
    <property type="component" value="Chromosome 11"/>
</dbReference>
<sequence length="156" mass="18531">MQAAFQPAPPMESYYERFKRLNPPMFDGGPDSLAVETWIREMEKMFDALQYPKSMKVGLAIPMLRGNAKFWWMAIKAANENEDDQLTWDEFKKIFYDQYFSKSVRLAKENEFLSLRQIDDMIVLEYANKFNELGQFCPQLMEVERSKVNRFEQGLR</sequence>
<reference evidence="2" key="1">
    <citation type="journal article" date="2019" name="Nat. Commun.">
        <title>Genome-wide association mapping of date palm fruit traits.</title>
        <authorList>
            <person name="Hazzouri K.M."/>
            <person name="Gros-Balthazard M."/>
            <person name="Flowers J.M."/>
            <person name="Copetti D."/>
            <person name="Lemansour A."/>
            <person name="Lebrun M."/>
            <person name="Masmoudi K."/>
            <person name="Ferrand S."/>
            <person name="Dhar M.I."/>
            <person name="Fresquez Z.A."/>
            <person name="Rosas U."/>
            <person name="Zhang J."/>
            <person name="Talag J."/>
            <person name="Lee S."/>
            <person name="Kudrna D."/>
            <person name="Powell R.F."/>
            <person name="Leitch I.J."/>
            <person name="Krueger R.R."/>
            <person name="Wing R.A."/>
            <person name="Amiri K.M.A."/>
            <person name="Purugganan M.D."/>
        </authorList>
    </citation>
    <scope>NUCLEOTIDE SEQUENCE [LARGE SCALE GENOMIC DNA]</scope>
    <source>
        <strain evidence="2">cv. Khalas</strain>
    </source>
</reference>
<feature type="domain" description="Retrotransposon gag" evidence="1">
    <location>
        <begin position="61"/>
        <end position="156"/>
    </location>
</feature>
<dbReference type="InterPro" id="IPR005162">
    <property type="entry name" value="Retrotrans_gag_dom"/>
</dbReference>
<dbReference type="OrthoDB" id="690704at2759"/>
<organism evidence="2 3">
    <name type="scientific">Phoenix dactylifera</name>
    <name type="common">Date palm</name>
    <dbReference type="NCBI Taxonomy" id="42345"/>
    <lineage>
        <taxon>Eukaryota</taxon>
        <taxon>Viridiplantae</taxon>
        <taxon>Streptophyta</taxon>
        <taxon>Embryophyta</taxon>
        <taxon>Tracheophyta</taxon>
        <taxon>Spermatophyta</taxon>
        <taxon>Magnoliopsida</taxon>
        <taxon>Liliopsida</taxon>
        <taxon>Arecaceae</taxon>
        <taxon>Coryphoideae</taxon>
        <taxon>Phoeniceae</taxon>
        <taxon>Phoenix</taxon>
    </lineage>
</organism>
<evidence type="ECO:0000259" key="1">
    <source>
        <dbReference type="Pfam" id="PF03732"/>
    </source>
</evidence>
<gene>
    <name evidence="3" type="primary">LOC103724375</name>
</gene>
<dbReference type="Pfam" id="PF03732">
    <property type="entry name" value="Retrotrans_gag"/>
    <property type="match status" value="1"/>
</dbReference>
<accession>A0A8B7D5W2</accession>
<dbReference type="GeneID" id="103724375"/>